<comment type="subcellular location">
    <subcellularLocation>
        <location evidence="1">Membrane</location>
        <topology evidence="1">Multi-pass membrane protein</topology>
    </subcellularLocation>
</comment>
<dbReference type="RefSeq" id="WP_286302832.1">
    <property type="nucleotide sequence ID" value="NZ_AP027728.1"/>
</dbReference>
<dbReference type="Proteomes" id="UP001321543">
    <property type="component" value="Chromosome"/>
</dbReference>
<dbReference type="InterPro" id="IPR004254">
    <property type="entry name" value="AdipoR/HlyIII-related"/>
</dbReference>
<keyword evidence="4 5" id="KW-0472">Membrane</keyword>
<evidence type="ECO:0000256" key="1">
    <source>
        <dbReference type="ARBA" id="ARBA00004141"/>
    </source>
</evidence>
<evidence type="ECO:0000256" key="4">
    <source>
        <dbReference type="ARBA" id="ARBA00023136"/>
    </source>
</evidence>
<dbReference type="GO" id="GO:0003677">
    <property type="term" value="F:DNA binding"/>
    <property type="evidence" value="ECO:0007669"/>
    <property type="project" value="UniProtKB-KW"/>
</dbReference>
<evidence type="ECO:0000313" key="7">
    <source>
        <dbReference type="Proteomes" id="UP001321543"/>
    </source>
</evidence>
<keyword evidence="7" id="KW-1185">Reference proteome</keyword>
<evidence type="ECO:0000256" key="3">
    <source>
        <dbReference type="ARBA" id="ARBA00022989"/>
    </source>
</evidence>
<reference evidence="7" key="1">
    <citation type="journal article" date="2019" name="Int. J. Syst. Evol. Microbiol.">
        <title>The Global Catalogue of Microorganisms (GCM) 10K type strain sequencing project: providing services to taxonomists for standard genome sequencing and annotation.</title>
        <authorList>
            <consortium name="The Broad Institute Genomics Platform"/>
            <consortium name="The Broad Institute Genome Sequencing Center for Infectious Disease"/>
            <person name="Wu L."/>
            <person name="Ma J."/>
        </authorList>
    </citation>
    <scope>NUCLEOTIDE SEQUENCE [LARGE SCALE GENOMIC DNA]</scope>
    <source>
        <strain evidence="7">NBRC 106310</strain>
    </source>
</reference>
<evidence type="ECO:0000256" key="2">
    <source>
        <dbReference type="ARBA" id="ARBA00022692"/>
    </source>
</evidence>
<evidence type="ECO:0000313" key="6">
    <source>
        <dbReference type="EMBL" id="BDZ38938.1"/>
    </source>
</evidence>
<sequence>MSTPADEGLEVPQLPLLDAAAKDADVEIKPSWRGWIHAGTFPVAIVTGIVLIALAHGAPAKWAAAVFMASSLLLFGNSALYHRFTWSPKVKGVLKRIDHANILLLIAGTYTPIATLALAPQKGALLLFLVWGGAILGILFRVFWINAPRWLYVALYLVLGWAAVMYMVDLAVANVAMMVLVCVGGVLYTAGAVVYAMKKPNPWPGHFGFHEIFHVCTVLAFLCHWTACLLISLAPHAPSLGLA</sequence>
<feature type="transmembrane region" description="Helical" evidence="5">
    <location>
        <begin position="100"/>
        <end position="118"/>
    </location>
</feature>
<dbReference type="EMBL" id="AP027728">
    <property type="protein sequence ID" value="BDZ38938.1"/>
    <property type="molecule type" value="Genomic_DNA"/>
</dbReference>
<feature type="transmembrane region" description="Helical" evidence="5">
    <location>
        <begin position="35"/>
        <end position="55"/>
    </location>
</feature>
<gene>
    <name evidence="6" type="ORF">GCM10025863_15520</name>
</gene>
<dbReference type="PANTHER" id="PTHR20855">
    <property type="entry name" value="ADIPOR/PROGESTIN RECEPTOR-RELATED"/>
    <property type="match status" value="1"/>
</dbReference>
<feature type="transmembrane region" description="Helical" evidence="5">
    <location>
        <begin position="175"/>
        <end position="197"/>
    </location>
</feature>
<accession>A0ABM8FTT2</accession>
<organism evidence="6 7">
    <name type="scientific">Microbacterium suwonense</name>
    <dbReference type="NCBI Taxonomy" id="683047"/>
    <lineage>
        <taxon>Bacteria</taxon>
        <taxon>Bacillati</taxon>
        <taxon>Actinomycetota</taxon>
        <taxon>Actinomycetes</taxon>
        <taxon>Micrococcales</taxon>
        <taxon>Microbacteriaceae</taxon>
        <taxon>Microbacterium</taxon>
    </lineage>
</organism>
<proteinExistence type="predicted"/>
<feature type="transmembrane region" description="Helical" evidence="5">
    <location>
        <begin position="125"/>
        <end position="144"/>
    </location>
</feature>
<protein>
    <submittedName>
        <fullName evidence="6">DNA-binding protein</fullName>
    </submittedName>
</protein>
<evidence type="ECO:0000256" key="5">
    <source>
        <dbReference type="SAM" id="Phobius"/>
    </source>
</evidence>
<feature type="transmembrane region" description="Helical" evidence="5">
    <location>
        <begin position="62"/>
        <end position="80"/>
    </location>
</feature>
<feature type="transmembrane region" description="Helical" evidence="5">
    <location>
        <begin position="212"/>
        <end position="234"/>
    </location>
</feature>
<name>A0ABM8FTT2_9MICO</name>
<keyword evidence="3 5" id="KW-1133">Transmembrane helix</keyword>
<keyword evidence="6" id="KW-0238">DNA-binding</keyword>
<dbReference type="PANTHER" id="PTHR20855:SF3">
    <property type="entry name" value="LD03007P"/>
    <property type="match status" value="1"/>
</dbReference>
<dbReference type="Pfam" id="PF03006">
    <property type="entry name" value="HlyIII"/>
    <property type="match status" value="1"/>
</dbReference>
<keyword evidence="2 5" id="KW-0812">Transmembrane</keyword>
<feature type="transmembrane region" description="Helical" evidence="5">
    <location>
        <begin position="150"/>
        <end position="168"/>
    </location>
</feature>